<feature type="region of interest" description="Disordered" evidence="1">
    <location>
        <begin position="1"/>
        <end position="36"/>
    </location>
</feature>
<feature type="compositionally biased region" description="Polar residues" evidence="1">
    <location>
        <begin position="630"/>
        <end position="642"/>
    </location>
</feature>
<proteinExistence type="predicted"/>
<evidence type="ECO:0000313" key="3">
    <source>
        <dbReference type="Proteomes" id="UP000218334"/>
    </source>
</evidence>
<evidence type="ECO:0008006" key="4">
    <source>
        <dbReference type="Google" id="ProtNLM"/>
    </source>
</evidence>
<dbReference type="STRING" id="1076256.A0A2H3AM17"/>
<feature type="compositionally biased region" description="Low complexity" evidence="1">
    <location>
        <begin position="643"/>
        <end position="657"/>
    </location>
</feature>
<gene>
    <name evidence="2" type="ORF">ARMSODRAFT_1070889</name>
</gene>
<dbReference type="InterPro" id="IPR036047">
    <property type="entry name" value="F-box-like_dom_sf"/>
</dbReference>
<name>A0A2H3AM17_9AGAR</name>
<protein>
    <recommendedName>
        <fullName evidence="4">F-box domain-containing protein</fullName>
    </recommendedName>
</protein>
<reference evidence="3" key="1">
    <citation type="journal article" date="2017" name="Nat. Ecol. Evol.">
        <title>Genome expansion and lineage-specific genetic innovations in the forest pathogenic fungi Armillaria.</title>
        <authorList>
            <person name="Sipos G."/>
            <person name="Prasanna A.N."/>
            <person name="Walter M.C."/>
            <person name="O'Connor E."/>
            <person name="Balint B."/>
            <person name="Krizsan K."/>
            <person name="Kiss B."/>
            <person name="Hess J."/>
            <person name="Varga T."/>
            <person name="Slot J."/>
            <person name="Riley R."/>
            <person name="Boka B."/>
            <person name="Rigling D."/>
            <person name="Barry K."/>
            <person name="Lee J."/>
            <person name="Mihaltcheva S."/>
            <person name="LaButti K."/>
            <person name="Lipzen A."/>
            <person name="Waldron R."/>
            <person name="Moloney N.M."/>
            <person name="Sperisen C."/>
            <person name="Kredics L."/>
            <person name="Vagvoelgyi C."/>
            <person name="Patrignani A."/>
            <person name="Fitzpatrick D."/>
            <person name="Nagy I."/>
            <person name="Doyle S."/>
            <person name="Anderson J.B."/>
            <person name="Grigoriev I.V."/>
            <person name="Gueldener U."/>
            <person name="Muensterkoetter M."/>
            <person name="Nagy L.G."/>
        </authorList>
    </citation>
    <scope>NUCLEOTIDE SEQUENCE [LARGE SCALE GENOMIC DNA]</scope>
    <source>
        <strain evidence="3">28-4</strain>
    </source>
</reference>
<dbReference type="SUPFAM" id="SSF81383">
    <property type="entry name" value="F-box domain"/>
    <property type="match status" value="1"/>
</dbReference>
<feature type="region of interest" description="Disordered" evidence="1">
    <location>
        <begin position="200"/>
        <end position="234"/>
    </location>
</feature>
<dbReference type="Proteomes" id="UP000218334">
    <property type="component" value="Unassembled WGS sequence"/>
</dbReference>
<accession>A0A2H3AM17</accession>
<feature type="compositionally biased region" description="Low complexity" evidence="1">
    <location>
        <begin position="204"/>
        <end position="217"/>
    </location>
</feature>
<evidence type="ECO:0000256" key="1">
    <source>
        <dbReference type="SAM" id="MobiDB-lite"/>
    </source>
</evidence>
<feature type="region of interest" description="Disordered" evidence="1">
    <location>
        <begin position="610"/>
        <end position="660"/>
    </location>
</feature>
<evidence type="ECO:0000313" key="2">
    <source>
        <dbReference type="EMBL" id="PBK59901.1"/>
    </source>
</evidence>
<feature type="compositionally biased region" description="Basic residues" evidence="1">
    <location>
        <begin position="15"/>
        <end position="24"/>
    </location>
</feature>
<feature type="region of interest" description="Disordered" evidence="1">
    <location>
        <begin position="246"/>
        <end position="276"/>
    </location>
</feature>
<dbReference type="EMBL" id="KZ293495">
    <property type="protein sequence ID" value="PBK59901.1"/>
    <property type="molecule type" value="Genomic_DNA"/>
</dbReference>
<organism evidence="2 3">
    <name type="scientific">Armillaria solidipes</name>
    <dbReference type="NCBI Taxonomy" id="1076256"/>
    <lineage>
        <taxon>Eukaryota</taxon>
        <taxon>Fungi</taxon>
        <taxon>Dikarya</taxon>
        <taxon>Basidiomycota</taxon>
        <taxon>Agaricomycotina</taxon>
        <taxon>Agaricomycetes</taxon>
        <taxon>Agaricomycetidae</taxon>
        <taxon>Agaricales</taxon>
        <taxon>Marasmiineae</taxon>
        <taxon>Physalacriaceae</taxon>
        <taxon>Armillaria</taxon>
    </lineage>
</organism>
<feature type="region of interest" description="Disordered" evidence="1">
    <location>
        <begin position="398"/>
        <end position="435"/>
    </location>
</feature>
<sequence>MSTPASIPATAVQPSKRKHSHHLSARLSSSATVPAPVVGPPYTQAVLADAVEDVPPQKKKVRSHRSNHSTRMVSAESAAGYASSALAEPGRAAFHELPAVSISHPVGIAAQTLRRRVSYGELGPDEVSALDAPASTGCVASIAGIQPAGLEYPGEGADRSPSVCYDASEDGSSDLLSGWLTLFDSSVEQNAFIDDIADENSDCSASVSGEESLSGSGESDDEADEVAVGTESSAVTSMSSVAVSHVHSQHPVSVASREPVDQTSIRASGRAKTKTERGRYVDTMIQNGMAQLVASSGYVKDDPSVPGPSRKTTKARRSPIDQPSALAPHDGAGPVVVDTPVKTLVLSGEAPFISASGAGVQAVLATASSIVAAALSGSGEVRTDSFLDTLDALIGSTTHEASDGDDGDIGVDPVTSTPGVGGQSGSNPSEPEDEGSRVMLIELQEEQLVAYYGTLPGLGIFRPMIPIGSTVDAFEQPPFIMLDPTVASLFNRDALRSVMAVRMFNGHGQFCNLSTMPLTAFSTDGRKLICSARTAVSMIVGVIVGSNLVGPTSVGGKTVHGVRILPFIQPWRRETTALGVLFGFTTGHSENIRSDGIDFTTRAVSLVNPASNNNIHPSPLVVQPPPSGPKTASGSKAGTTGRPSWPKSPTKSPTKPSGLNSRVPRDFYHCLGFGDEIPVYDGRASRGRHFLFRPGDFDQIATMPRVPPNKELDRFTLVAIGYTPSVWALTPQYPRISLNVQFVVVLGQAPKPEALATAGYAGVREMYERCSSNLLSTMSTDDIRIGSDGVYISEVVTASEFIVFGYLERGTSDGLQRLRPAFQTGGWFMLRHEAQYSPDAVLYDNQVRFLTALERRDWTKQSASYVSCVVSDDAPRILVYVDYGHVSVYAPWGDEPEGRFVVSSQDALLRHAAHHLVEMKIELRHFSDVCSGVEHPLWMVLYLDYAMMGHALDEYDDTVSMSDTWSLIHKGTHLYYRYMACLIELANKSGSLLSASFGYRRGIIRAYTCRDGTDDVSLSLRLPGDRTVSSLYADLMPEEVWDYVFSFLPHSVQMASRTVCSSWCYLLTRRTHVYLVLSLPDRWWDIVSPDADKDLVSFLREYAVEAEVDLSAIIVRRRLQDVVRGFRLRNWPVFPYNFFLHLCTGVETVVIEDSGLRRDKARPSTIPCPFLLPASVVDLTIRRVSLHGYSIEGMLDPNGHLARLHIDSIHEGALHLPDSPSLSPADLSYVRDSLAFNSFRGQYIVAPPPASLRYLKLDILMDPYGLQIQNHVLQPHLEGGFALMHQLFQSVLGRGTQYYGDVSYLWPAMSHSLTVLTIRLRACFVFPIFSARLIVAEHHSGGFVSHMELGALDVLSTLNVFAPYRNVYVAMRMVSTWASSRKELTSSVLRLELEIDTLSRIRLGTIIDVAYMKRHLEGTAKNGGFAFKGDFYLCLRSPDWIIHDADHDDAVSFIVLVSPLICDRLICLRGIMLVTLPLLVGRLPSPCGLVVFIHIWSPYSHGVLNDSATARCDARYNRMPAALSTYSSILLAQCHPLSSLLRFPSSVKMSIASYGSVLATVGSFGVVEYLDLIDLIGRVEADFSFPDIIDAYNDGSHPYFRYQASVLALSDADGEKFYASMLGIICHFECKYPQAVMSETSLPRYGSLLSAGVLHHDPDPLPLEILERIMLLCAQKERLVSRSYWANGPECKKDAELYAFAREFVAVYIAYKWRFPAWVRSVSYVNWPATPVPFFYRVFPHVESVVYHGKTCRLRNYPVIQYPQILPPSILSLRIVRCSLKGHSVEYLLAMCRSIRSIALHSVYYGHIPTMLARPVELDDARQWLMQRDVVATSPVGLYGILAIFGQNGHSGSFGASSGYWHKSEPSGEVWGPWGVGKKGKIVKNNGKSHKIRVWGVLRASDRFENLTNEFPGLEYP</sequence>
<feature type="compositionally biased region" description="Low complexity" evidence="1">
    <location>
        <begin position="246"/>
        <end position="256"/>
    </location>
</feature>
<feature type="region of interest" description="Disordered" evidence="1">
    <location>
        <begin position="296"/>
        <end position="334"/>
    </location>
</feature>
<keyword evidence="3" id="KW-1185">Reference proteome</keyword>